<dbReference type="AlphaFoldDB" id="A0A5B7K0D7"/>
<sequence length="74" mass="8785">MLLPVLYFCAIVLATSRRKRRTDEPLLPEGRLFREERASVTRCWRQGGSGRQRRRWGSGKRKGEGVWRLEARVW</sequence>
<dbReference type="EMBL" id="VSRR010122497">
    <property type="protein sequence ID" value="MPD00346.1"/>
    <property type="molecule type" value="Genomic_DNA"/>
</dbReference>
<comment type="caution">
    <text evidence="2">The sequence shown here is derived from an EMBL/GenBank/DDBJ whole genome shotgun (WGS) entry which is preliminary data.</text>
</comment>
<evidence type="ECO:0000313" key="2">
    <source>
        <dbReference type="EMBL" id="MPD00346.1"/>
    </source>
</evidence>
<dbReference type="Proteomes" id="UP000324222">
    <property type="component" value="Unassembled WGS sequence"/>
</dbReference>
<accession>A0A5B7K0D7</accession>
<organism evidence="2 3">
    <name type="scientific">Portunus trituberculatus</name>
    <name type="common">Swimming crab</name>
    <name type="synonym">Neptunus trituberculatus</name>
    <dbReference type="NCBI Taxonomy" id="210409"/>
    <lineage>
        <taxon>Eukaryota</taxon>
        <taxon>Metazoa</taxon>
        <taxon>Ecdysozoa</taxon>
        <taxon>Arthropoda</taxon>
        <taxon>Crustacea</taxon>
        <taxon>Multicrustacea</taxon>
        <taxon>Malacostraca</taxon>
        <taxon>Eumalacostraca</taxon>
        <taxon>Eucarida</taxon>
        <taxon>Decapoda</taxon>
        <taxon>Pleocyemata</taxon>
        <taxon>Brachyura</taxon>
        <taxon>Eubrachyura</taxon>
        <taxon>Portunoidea</taxon>
        <taxon>Portunidae</taxon>
        <taxon>Portuninae</taxon>
        <taxon>Portunus</taxon>
    </lineage>
</organism>
<feature type="chain" id="PRO_5022801675" description="Secreted protein" evidence="1">
    <location>
        <begin position="17"/>
        <end position="74"/>
    </location>
</feature>
<reference evidence="2 3" key="1">
    <citation type="submission" date="2019-05" db="EMBL/GenBank/DDBJ databases">
        <title>Another draft genome of Portunus trituberculatus and its Hox gene families provides insights of decapod evolution.</title>
        <authorList>
            <person name="Jeong J.-H."/>
            <person name="Song I."/>
            <person name="Kim S."/>
            <person name="Choi T."/>
            <person name="Kim D."/>
            <person name="Ryu S."/>
            <person name="Kim W."/>
        </authorList>
    </citation>
    <scope>NUCLEOTIDE SEQUENCE [LARGE SCALE GENOMIC DNA]</scope>
    <source>
        <tissue evidence="2">Muscle</tissue>
    </source>
</reference>
<proteinExistence type="predicted"/>
<evidence type="ECO:0000256" key="1">
    <source>
        <dbReference type="SAM" id="SignalP"/>
    </source>
</evidence>
<name>A0A5B7K0D7_PORTR</name>
<protein>
    <recommendedName>
        <fullName evidence="4">Secreted protein</fullName>
    </recommendedName>
</protein>
<evidence type="ECO:0008006" key="4">
    <source>
        <dbReference type="Google" id="ProtNLM"/>
    </source>
</evidence>
<evidence type="ECO:0000313" key="3">
    <source>
        <dbReference type="Proteomes" id="UP000324222"/>
    </source>
</evidence>
<keyword evidence="3" id="KW-1185">Reference proteome</keyword>
<keyword evidence="1" id="KW-0732">Signal</keyword>
<gene>
    <name evidence="2" type="ORF">E2C01_095812</name>
</gene>
<feature type="signal peptide" evidence="1">
    <location>
        <begin position="1"/>
        <end position="16"/>
    </location>
</feature>